<gene>
    <name evidence="1" type="ORF">S01H1_17565</name>
</gene>
<proteinExistence type="predicted"/>
<dbReference type="InterPro" id="IPR006059">
    <property type="entry name" value="SBP"/>
</dbReference>
<evidence type="ECO:0008006" key="2">
    <source>
        <dbReference type="Google" id="ProtNLM"/>
    </source>
</evidence>
<reference evidence="1" key="1">
    <citation type="journal article" date="2014" name="Front. Microbiol.">
        <title>High frequency of phylogenetically diverse reductive dehalogenase-homologous genes in deep subseafloor sedimentary metagenomes.</title>
        <authorList>
            <person name="Kawai M."/>
            <person name="Futagami T."/>
            <person name="Toyoda A."/>
            <person name="Takaki Y."/>
            <person name="Nishi S."/>
            <person name="Hori S."/>
            <person name="Arai W."/>
            <person name="Tsubouchi T."/>
            <person name="Morono Y."/>
            <person name="Uchiyama I."/>
            <person name="Ito T."/>
            <person name="Fujiyama A."/>
            <person name="Inagaki F."/>
            <person name="Takami H."/>
        </authorList>
    </citation>
    <scope>NUCLEOTIDE SEQUENCE</scope>
    <source>
        <strain evidence="1">Expedition CK06-06</strain>
    </source>
</reference>
<protein>
    <recommendedName>
        <fullName evidence="2">ABC transporter substrate-binding protein</fullName>
    </recommendedName>
</protein>
<dbReference type="Gene3D" id="3.40.190.10">
    <property type="entry name" value="Periplasmic binding protein-like II"/>
    <property type="match status" value="1"/>
</dbReference>
<dbReference type="SUPFAM" id="SSF53850">
    <property type="entry name" value="Periplasmic binding protein-like II"/>
    <property type="match status" value="1"/>
</dbReference>
<evidence type="ECO:0000313" key="1">
    <source>
        <dbReference type="EMBL" id="GAF73111.1"/>
    </source>
</evidence>
<dbReference type="EMBL" id="BARS01009330">
    <property type="protein sequence ID" value="GAF73111.1"/>
    <property type="molecule type" value="Genomic_DNA"/>
</dbReference>
<sequence>MFTKLTKLWIVLLIACVMLVGVLALGAFAADTKLVYMTAGDVNMLALGQHVIGPQFSEKYPDISVMTVHTGPGNAGSRLIFEKIMADKDKKEGDIDVVMIHQIFLKWAMEEDLLLDYAKDIDTWQYITSPFAKNTLGVDVEGYCMPMFHSQAVIAFNPKYVPDPPKTYEEIVKWAEENPGKFGYNGIKGGM</sequence>
<feature type="non-terminal residue" evidence="1">
    <location>
        <position position="191"/>
    </location>
</feature>
<dbReference type="PANTHER" id="PTHR42779">
    <property type="entry name" value="PROTEIN YNJB"/>
    <property type="match status" value="1"/>
</dbReference>
<organism evidence="1">
    <name type="scientific">marine sediment metagenome</name>
    <dbReference type="NCBI Taxonomy" id="412755"/>
    <lineage>
        <taxon>unclassified sequences</taxon>
        <taxon>metagenomes</taxon>
        <taxon>ecological metagenomes</taxon>
    </lineage>
</organism>
<dbReference type="PANTHER" id="PTHR42779:SF1">
    <property type="entry name" value="PROTEIN YNJB"/>
    <property type="match status" value="1"/>
</dbReference>
<dbReference type="Pfam" id="PF13416">
    <property type="entry name" value="SBP_bac_8"/>
    <property type="match status" value="1"/>
</dbReference>
<comment type="caution">
    <text evidence="1">The sequence shown here is derived from an EMBL/GenBank/DDBJ whole genome shotgun (WGS) entry which is preliminary data.</text>
</comment>
<dbReference type="AlphaFoldDB" id="X0SD90"/>
<accession>X0SD90</accession>
<name>X0SD90_9ZZZZ</name>